<dbReference type="GO" id="GO:0000171">
    <property type="term" value="F:ribonuclease MRP activity"/>
    <property type="evidence" value="ECO:0007669"/>
    <property type="project" value="EnsemblFungi"/>
</dbReference>
<reference evidence="6 7" key="1">
    <citation type="submission" date="2016-05" db="EMBL/GenBank/DDBJ databases">
        <title>Comparative genomics of biotechnologically important yeasts.</title>
        <authorList>
            <consortium name="DOE Joint Genome Institute"/>
            <person name="Riley R."/>
            <person name="Haridas S."/>
            <person name="Wolfe K.H."/>
            <person name="Lopes M.R."/>
            <person name="Hittinger C.T."/>
            <person name="Goker M."/>
            <person name="Salamov A."/>
            <person name="Wisecaver J."/>
            <person name="Long T.M."/>
            <person name="Aerts A.L."/>
            <person name="Barry K."/>
            <person name="Choi C."/>
            <person name="Clum A."/>
            <person name="Coughlan A.Y."/>
            <person name="Deshpande S."/>
            <person name="Douglass A.P."/>
            <person name="Hanson S.J."/>
            <person name="Klenk H.-P."/>
            <person name="LaButti K."/>
            <person name="Lapidus A."/>
            <person name="Lindquist E."/>
            <person name="Lipzen A."/>
            <person name="Meier-kolthoff J.P."/>
            <person name="Ohm R.A."/>
            <person name="Otillar R.P."/>
            <person name="Pangilinan J."/>
            <person name="Peng Y."/>
            <person name="Rokas A."/>
            <person name="Rosa C.A."/>
            <person name="Scheuner C."/>
            <person name="Sibirny A.A."/>
            <person name="Slot J.C."/>
            <person name="Stielow J.B."/>
            <person name="Sun H."/>
            <person name="Kurtzman C.P."/>
            <person name="Blackwell M."/>
            <person name="Grigoriev I.V."/>
            <person name="Jeffries T.W."/>
        </authorList>
    </citation>
    <scope>NUCLEOTIDE SEQUENCE [LARGE SCALE GENOMIC DNA]</scope>
    <source>
        <strain evidence="6 7">NRRL YB-4993</strain>
    </source>
</reference>
<dbReference type="InterPro" id="IPR016819">
    <property type="entry name" value="RNase_P/MRP_POP5"/>
</dbReference>
<proteinExistence type="inferred from homology"/>
<comment type="caution">
    <text evidence="6">The sequence shown here is derived from an EMBL/GenBank/DDBJ whole genome shotgun (WGS) entry which is preliminary data.</text>
</comment>
<dbReference type="Gene3D" id="3.30.70.3250">
    <property type="entry name" value="Ribonuclease P, Pop5 subunit"/>
    <property type="match status" value="1"/>
</dbReference>
<dbReference type="Proteomes" id="UP000092555">
    <property type="component" value="Unassembled WGS sequence"/>
</dbReference>
<dbReference type="PANTHER" id="PTHR15441">
    <property type="entry name" value="RIBONUCLEASE P PROTEIN SUBUNIT P14"/>
    <property type="match status" value="1"/>
</dbReference>
<dbReference type="AlphaFoldDB" id="A0A1A0HCL6"/>
<comment type="similarity">
    <text evidence="2 5">Belongs to the eukaryotic/archaeal RNase P protein component 2 family.</text>
</comment>
<evidence type="ECO:0000313" key="7">
    <source>
        <dbReference type="Proteomes" id="UP000092555"/>
    </source>
</evidence>
<accession>A0A1A0HCL6</accession>
<dbReference type="Pfam" id="PF01900">
    <property type="entry name" value="RNase_P_Rpp14"/>
    <property type="match status" value="1"/>
</dbReference>
<dbReference type="GO" id="GO:0004526">
    <property type="term" value="F:ribonuclease P activity"/>
    <property type="evidence" value="ECO:0007669"/>
    <property type="project" value="UniProtKB-EC"/>
</dbReference>
<gene>
    <name evidence="6" type="ORF">METBIDRAFT_39205</name>
</gene>
<organism evidence="6 7">
    <name type="scientific">Metschnikowia bicuspidata var. bicuspidata NRRL YB-4993</name>
    <dbReference type="NCBI Taxonomy" id="869754"/>
    <lineage>
        <taxon>Eukaryota</taxon>
        <taxon>Fungi</taxon>
        <taxon>Dikarya</taxon>
        <taxon>Ascomycota</taxon>
        <taxon>Saccharomycotina</taxon>
        <taxon>Pichiomycetes</taxon>
        <taxon>Metschnikowiaceae</taxon>
        <taxon>Metschnikowia</taxon>
    </lineage>
</organism>
<protein>
    <recommendedName>
        <fullName evidence="5">Ribonuclease P/MRP protein subunit POP5</fullName>
        <ecNumber evidence="5">3.1.26.5</ecNumber>
    </recommendedName>
</protein>
<comment type="catalytic activity">
    <reaction evidence="5">
        <text>Endonucleolytic cleavage of RNA, removing 5'-extranucleotides from tRNA precursor.</text>
        <dbReference type="EC" id="3.1.26.5"/>
    </reaction>
</comment>
<dbReference type="GO" id="GO:0000294">
    <property type="term" value="P:nuclear-transcribed mRNA catabolic process, RNase MRP-dependent"/>
    <property type="evidence" value="ECO:0007669"/>
    <property type="project" value="EnsemblFungi"/>
</dbReference>
<evidence type="ECO:0000256" key="5">
    <source>
        <dbReference type="PIRNR" id="PIRNR023803"/>
    </source>
</evidence>
<dbReference type="EMBL" id="LXTC01000002">
    <property type="protein sequence ID" value="OBA21849.1"/>
    <property type="molecule type" value="Genomic_DNA"/>
</dbReference>
<dbReference type="GO" id="GO:0005655">
    <property type="term" value="C:nucleolar ribonuclease P complex"/>
    <property type="evidence" value="ECO:0007669"/>
    <property type="project" value="EnsemblFungi"/>
</dbReference>
<dbReference type="GO" id="GO:0033204">
    <property type="term" value="F:ribonuclease P RNA binding"/>
    <property type="evidence" value="ECO:0007669"/>
    <property type="project" value="InterPro"/>
</dbReference>
<dbReference type="GeneID" id="30030089"/>
<evidence type="ECO:0000256" key="3">
    <source>
        <dbReference type="ARBA" id="ARBA00022694"/>
    </source>
</evidence>
<sequence length="176" mass="20070">MVRLKHRYILFEILYPPSAYGTSREQKEKFSEFSQTPKDALLHMHSPSPSAVSPRSILLLLKRVIVDHYGEFASGTVGSLIIVKYFSNRTSTGILRCSRNDFHIVVAALALIDKIETHRVVVRSVHVSGTIRKCEDFSIRRARKLMADLGKEDEVERGLDEFISMFKSGDREDDDE</sequence>
<evidence type="ECO:0000256" key="1">
    <source>
        <dbReference type="ARBA" id="ARBA00004123"/>
    </source>
</evidence>
<dbReference type="OrthoDB" id="24745at2759"/>
<evidence type="ECO:0000256" key="2">
    <source>
        <dbReference type="ARBA" id="ARBA00010800"/>
    </source>
</evidence>
<keyword evidence="7" id="KW-1185">Reference proteome</keyword>
<dbReference type="PANTHER" id="PTHR15441:SF2">
    <property type="entry name" value="RIBONUCLEASE P_MRP PROTEIN SUBUNIT POP5"/>
    <property type="match status" value="1"/>
</dbReference>
<evidence type="ECO:0000256" key="4">
    <source>
        <dbReference type="ARBA" id="ARBA00023242"/>
    </source>
</evidence>
<dbReference type="GO" id="GO:0034965">
    <property type="term" value="P:intronic box C/D snoRNA processing"/>
    <property type="evidence" value="ECO:0007669"/>
    <property type="project" value="EnsemblFungi"/>
</dbReference>
<dbReference type="RefSeq" id="XP_018712345.1">
    <property type="nucleotide sequence ID" value="XM_018857113.1"/>
</dbReference>
<dbReference type="GO" id="GO:0000447">
    <property type="term" value="P:endonucleolytic cleavage in ITS1 to separate SSU-rRNA from 5.8S rRNA and LSU-rRNA from tricistronic rRNA transcript (SSU-rRNA, 5.8S rRNA, LSU-rRNA)"/>
    <property type="evidence" value="ECO:0007669"/>
    <property type="project" value="EnsemblFungi"/>
</dbReference>
<dbReference type="GO" id="GO:0000172">
    <property type="term" value="C:ribonuclease MRP complex"/>
    <property type="evidence" value="ECO:0007669"/>
    <property type="project" value="EnsemblFungi"/>
</dbReference>
<comment type="subcellular location">
    <subcellularLocation>
        <location evidence="1">Nucleus</location>
    </subcellularLocation>
</comment>
<dbReference type="InterPro" id="IPR038085">
    <property type="entry name" value="Rnp2-like_sf"/>
</dbReference>
<dbReference type="SUPFAM" id="SSF160350">
    <property type="entry name" value="Rnp2-like"/>
    <property type="match status" value="1"/>
</dbReference>
<keyword evidence="3 5" id="KW-0819">tRNA processing</keyword>
<dbReference type="GO" id="GO:0001682">
    <property type="term" value="P:tRNA 5'-leader removal"/>
    <property type="evidence" value="ECO:0007669"/>
    <property type="project" value="EnsemblFungi"/>
</dbReference>
<keyword evidence="4" id="KW-0539">Nucleus</keyword>
<dbReference type="STRING" id="869754.A0A1A0HCL6"/>
<name>A0A1A0HCL6_9ASCO</name>
<evidence type="ECO:0000313" key="6">
    <source>
        <dbReference type="EMBL" id="OBA21849.1"/>
    </source>
</evidence>
<dbReference type="PIRSF" id="PIRSF023803">
    <property type="entry name" value="Ribonuclease_P_prd"/>
    <property type="match status" value="1"/>
</dbReference>
<dbReference type="InterPro" id="IPR002759">
    <property type="entry name" value="Pop5/Rpp14/Rnp2-like"/>
</dbReference>
<comment type="function">
    <text evidence="5">Component of ribonuclease P, a protein complex that generates mature tRNA molecules by cleaving their 5'-ends.</text>
</comment>
<dbReference type="EC" id="3.1.26.5" evidence="5"/>